<keyword evidence="3" id="KW-1003">Cell membrane</keyword>
<keyword evidence="15" id="KW-1185">Reference proteome</keyword>
<accession>A0A0X3X5T8</accession>
<name>A0A2A2UIX6_9ACTN</name>
<dbReference type="NCBIfam" id="TIGR00791">
    <property type="entry name" value="gntP"/>
    <property type="match status" value="1"/>
</dbReference>
<evidence type="ECO:0000256" key="2">
    <source>
        <dbReference type="ARBA" id="ARBA00022448"/>
    </source>
</evidence>
<evidence type="ECO:0000256" key="5">
    <source>
        <dbReference type="ARBA" id="ARBA00022989"/>
    </source>
</evidence>
<dbReference type="RefSeq" id="WP_003946602.1">
    <property type="nucleotide sequence ID" value="NC_020990.1"/>
</dbReference>
<dbReference type="Pfam" id="PF02447">
    <property type="entry name" value="GntP_permease"/>
    <property type="match status" value="1"/>
</dbReference>
<reference evidence="9" key="4">
    <citation type="submission" date="2022-09" db="EMBL/GenBank/DDBJ databases">
        <title>Whole genome shotgun sequence of Streptomyces albidoflavus NBRC 12854.</title>
        <authorList>
            <person name="Komaki H."/>
            <person name="Tamura T."/>
        </authorList>
    </citation>
    <scope>NUCLEOTIDE SEQUENCE</scope>
    <source>
        <strain evidence="9">NBRC 12854</strain>
    </source>
</reference>
<reference evidence="12" key="3">
    <citation type="submission" date="2019-07" db="EMBL/GenBank/DDBJ databases">
        <authorList>
            <person name="Pylro V."/>
            <person name="Dias A."/>
            <person name="Andreote F."/>
            <person name="Varani A."/>
            <person name="Andreote C."/>
            <person name="Bernardo E."/>
            <person name="Martins T."/>
        </authorList>
    </citation>
    <scope>NUCLEOTIDE SEQUENCE</scope>
    <source>
        <strain evidence="12">77</strain>
    </source>
</reference>
<proteinExistence type="inferred from homology"/>
<evidence type="ECO:0000256" key="8">
    <source>
        <dbReference type="SAM" id="Phobius"/>
    </source>
</evidence>
<dbReference type="AlphaFoldDB" id="A0A2A2UIX6"/>
<feature type="transmembrane region" description="Helical" evidence="8">
    <location>
        <begin position="233"/>
        <end position="254"/>
    </location>
</feature>
<evidence type="ECO:0000313" key="9">
    <source>
        <dbReference type="EMBL" id="GHI49979.1"/>
    </source>
</evidence>
<dbReference type="EMBL" id="PKLK01000033">
    <property type="protein sequence ID" value="RZE32125.1"/>
    <property type="molecule type" value="Genomic_DNA"/>
</dbReference>
<comment type="caution">
    <text evidence="10">The sequence shown here is derived from an EMBL/GenBank/DDBJ whole genome shotgun (WGS) entry which is preliminary data.</text>
</comment>
<gene>
    <name evidence="11" type="ORF">C0Q91_30170</name>
    <name evidence="10" type="ORF">C0Q92_29910</name>
    <name evidence="12" type="ORF">FRZ02_21985</name>
    <name evidence="9" type="ORF">ScoT_61530</name>
</gene>
<dbReference type="PANTHER" id="PTHR30354:SF22">
    <property type="entry name" value="HIGH-AFFINITY GLUCONATE TRANSPORTER"/>
    <property type="match status" value="1"/>
</dbReference>
<evidence type="ECO:0000256" key="1">
    <source>
        <dbReference type="ARBA" id="ARBA00004651"/>
    </source>
</evidence>
<keyword evidence="2" id="KW-0813">Transport</keyword>
<dbReference type="GO" id="GO:0005886">
    <property type="term" value="C:plasma membrane"/>
    <property type="evidence" value="ECO:0007669"/>
    <property type="project" value="UniProtKB-SubCell"/>
</dbReference>
<dbReference type="EMBL" id="BNDZ01000005">
    <property type="protein sequence ID" value="GHI49979.1"/>
    <property type="molecule type" value="Genomic_DNA"/>
</dbReference>
<evidence type="ECO:0000313" key="11">
    <source>
        <dbReference type="EMBL" id="RZE32125.1"/>
    </source>
</evidence>
<dbReference type="InterPro" id="IPR003474">
    <property type="entry name" value="Glcn_transporter"/>
</dbReference>
<evidence type="ECO:0000313" key="10">
    <source>
        <dbReference type="EMBL" id="RZE15707.1"/>
    </source>
</evidence>
<organism evidence="10 14">
    <name type="scientific">Streptomyces albidoflavus</name>
    <dbReference type="NCBI Taxonomy" id="1886"/>
    <lineage>
        <taxon>Bacteria</taxon>
        <taxon>Bacillati</taxon>
        <taxon>Actinomycetota</taxon>
        <taxon>Actinomycetes</taxon>
        <taxon>Kitasatosporales</taxon>
        <taxon>Streptomycetaceae</taxon>
        <taxon>Streptomyces</taxon>
        <taxon>Streptomyces albidoflavus group</taxon>
    </lineage>
</organism>
<dbReference type="PIRSF" id="PIRSF002746">
    <property type="entry name" value="Gluconate_transporter"/>
    <property type="match status" value="1"/>
</dbReference>
<comment type="subcellular location">
    <subcellularLocation>
        <location evidence="1">Cell membrane</location>
        <topology evidence="1">Multi-pass membrane protein</topology>
    </subcellularLocation>
</comment>
<feature type="transmembrane region" description="Helical" evidence="8">
    <location>
        <begin position="30"/>
        <end position="47"/>
    </location>
</feature>
<feature type="transmembrane region" description="Helical" evidence="8">
    <location>
        <begin position="425"/>
        <end position="450"/>
    </location>
</feature>
<comment type="similarity">
    <text evidence="7">Belongs to the GntP permease family.</text>
</comment>
<evidence type="ECO:0000256" key="3">
    <source>
        <dbReference type="ARBA" id="ARBA00022475"/>
    </source>
</evidence>
<dbReference type="Proteomes" id="UP000292095">
    <property type="component" value="Unassembled WGS sequence"/>
</dbReference>
<dbReference type="PANTHER" id="PTHR30354">
    <property type="entry name" value="GNT FAMILY GLUCONATE TRANSPORTER"/>
    <property type="match status" value="1"/>
</dbReference>
<feature type="transmembrane region" description="Helical" evidence="8">
    <location>
        <begin position="274"/>
        <end position="294"/>
    </location>
</feature>
<feature type="transmembrane region" description="Helical" evidence="8">
    <location>
        <begin position="306"/>
        <end position="327"/>
    </location>
</feature>
<reference evidence="15" key="2">
    <citation type="journal article" date="2019" name="Microbiol. Resour. Announc.">
        <title>Draft Genomic Sequences of Streptomyces misionensis and Streptomyces albidoflavus, bacteria applied for phytopathogen biocontrol.</title>
        <authorList>
            <person name="Pylro V."/>
            <person name="Dias A."/>
            <person name="Andreote F."/>
            <person name="Varani A."/>
            <person name="Andreote C."/>
            <person name="Bernardo E."/>
            <person name="Martins T."/>
        </authorList>
    </citation>
    <scope>NUCLEOTIDE SEQUENCE [LARGE SCALE GENOMIC DNA]</scope>
    <source>
        <strain evidence="15">77</strain>
    </source>
</reference>
<dbReference type="Proteomes" id="UP000292693">
    <property type="component" value="Unassembled WGS sequence"/>
</dbReference>
<keyword evidence="4 8" id="KW-0812">Transmembrane</keyword>
<evidence type="ECO:0000256" key="4">
    <source>
        <dbReference type="ARBA" id="ARBA00022692"/>
    </source>
</evidence>
<dbReference type="Proteomes" id="UP000318052">
    <property type="component" value="Unassembled WGS sequence"/>
</dbReference>
<evidence type="ECO:0000313" key="15">
    <source>
        <dbReference type="Proteomes" id="UP000318052"/>
    </source>
</evidence>
<feature type="transmembrane region" description="Helical" evidence="8">
    <location>
        <begin position="141"/>
        <end position="159"/>
    </location>
</feature>
<evidence type="ECO:0000313" key="13">
    <source>
        <dbReference type="Proteomes" id="UP000292095"/>
    </source>
</evidence>
<feature type="transmembrane region" description="Helical" evidence="8">
    <location>
        <begin position="179"/>
        <end position="198"/>
    </location>
</feature>
<feature type="transmembrane region" description="Helical" evidence="8">
    <location>
        <begin position="339"/>
        <end position="358"/>
    </location>
</feature>
<dbReference type="Proteomes" id="UP001051844">
    <property type="component" value="Unassembled WGS sequence"/>
</dbReference>
<feature type="transmembrane region" description="Helical" evidence="8">
    <location>
        <begin position="105"/>
        <end position="134"/>
    </location>
</feature>
<evidence type="ECO:0000313" key="14">
    <source>
        <dbReference type="Proteomes" id="UP000292693"/>
    </source>
</evidence>
<dbReference type="GO" id="GO:0015128">
    <property type="term" value="F:gluconate transmembrane transporter activity"/>
    <property type="evidence" value="ECO:0007669"/>
    <property type="project" value="InterPro"/>
</dbReference>
<keyword evidence="5 8" id="KW-1133">Transmembrane helix</keyword>
<sequence length="452" mass="46383">MSTDIQHLLLGLAAVVVLILLITKAKLHPFLALALSAIGLGLASGIGPGDTVTHFQDGFGDALKSVGPTIGLGTLLGGILLGSGGADRIATVFIGARPVKWIPTAITAAALLIGMPHLFDVSFVMLVPLVYAVAKRTGTHLLYVGLPMAAGLYISHGLLPPHPSPTLAVSAYDASTGLTILYGLIIGIPIAVLTGPVLTRYASRWFGPAPDLDKGPVPDAGPAPENQRRPASFTLALITVLLPPVLMLIGTIGTSATREGTAPYTVFEACDSPVLSLLVAVLFAFFALGVRSGFGLGQIQKMAAKGLGPVGGIVLILGAGGGLKAMLTATGIDKIISDYAVDWAIPPLVLAWLVAALLRICLGSATVATAAATGIVAPLVGAYPGLSPELLVLATASGAVMLSHVNDSGFWLFKEYFQLSVPQTFRTWTLMLSLQSLLSLGGVLLLSLFVGG</sequence>
<dbReference type="EMBL" id="PKLL01000029">
    <property type="protein sequence ID" value="RZE15707.1"/>
    <property type="molecule type" value="Genomic_DNA"/>
</dbReference>
<dbReference type="GeneID" id="97271614"/>
<dbReference type="KEGG" id="salb:XNR_5791"/>
<evidence type="ECO:0000313" key="12">
    <source>
        <dbReference type="EMBL" id="TWV22635.1"/>
    </source>
</evidence>
<evidence type="ECO:0000256" key="7">
    <source>
        <dbReference type="ARBA" id="ARBA00049663"/>
    </source>
</evidence>
<protein>
    <submittedName>
        <fullName evidence="9">Gluconate transporter</fullName>
    </submittedName>
    <submittedName>
        <fullName evidence="10">Permease DsdX</fullName>
    </submittedName>
</protein>
<dbReference type="EMBL" id="VOGX01000034">
    <property type="protein sequence ID" value="TWV22635.1"/>
    <property type="molecule type" value="Genomic_DNA"/>
</dbReference>
<accession>A0A2A2UIX6</accession>
<evidence type="ECO:0000256" key="6">
    <source>
        <dbReference type="ARBA" id="ARBA00023136"/>
    </source>
</evidence>
<feature type="transmembrane region" description="Helical" evidence="8">
    <location>
        <begin position="6"/>
        <end position="23"/>
    </location>
</feature>
<reference evidence="13 14" key="1">
    <citation type="submission" date="2017-12" db="EMBL/GenBank/DDBJ databases">
        <title>Population genomics insights into the ecological differentiation and adaptive evolution in streptomycetes.</title>
        <authorList>
            <person name="Li Y."/>
            <person name="Huang Y."/>
        </authorList>
    </citation>
    <scope>NUCLEOTIDE SEQUENCE [LARGE SCALE GENOMIC DNA]</scope>
    <source>
        <strain evidence="11 13">FXJ.2339</strain>
        <strain evidence="10 14">NBRC 100770</strain>
    </source>
</reference>
<feature type="transmembrane region" description="Helical" evidence="8">
    <location>
        <begin position="365"/>
        <end position="384"/>
    </location>
</feature>
<accession>A0A126YGQ0</accession>
<keyword evidence="6 8" id="KW-0472">Membrane</keyword>
<accession>D6B4Y2</accession>